<reference evidence="4" key="1">
    <citation type="submission" date="2019-09" db="EMBL/GenBank/DDBJ databases">
        <title>Mumia zhuanghuii sp. nov. isolated from the intestinal contents of plateau pika (Ochotona curzoniae) in the Qinghai-Tibet plateau of China.</title>
        <authorList>
            <person name="Tian Z."/>
        </authorList>
    </citation>
    <scope>NUCLEOTIDE SEQUENCE [LARGE SCALE GENOMIC DNA]</scope>
    <source>
        <strain evidence="4">L-033</strain>
    </source>
</reference>
<dbReference type="EMBL" id="VYUY01000020">
    <property type="protein sequence ID" value="KAA9130389.1"/>
    <property type="molecule type" value="Genomic_DNA"/>
</dbReference>
<dbReference type="InterPro" id="IPR011055">
    <property type="entry name" value="Dup_hybrid_motif"/>
</dbReference>
<dbReference type="PANTHER" id="PTHR21666:SF270">
    <property type="entry name" value="MUREIN HYDROLASE ACTIVATOR ENVC"/>
    <property type="match status" value="1"/>
</dbReference>
<evidence type="ECO:0000256" key="1">
    <source>
        <dbReference type="SAM" id="MobiDB-lite"/>
    </source>
</evidence>
<evidence type="ECO:0000259" key="2">
    <source>
        <dbReference type="Pfam" id="PF01551"/>
    </source>
</evidence>
<feature type="domain" description="M23ase beta-sheet core" evidence="2">
    <location>
        <begin position="360"/>
        <end position="456"/>
    </location>
</feature>
<dbReference type="PROSITE" id="PS51318">
    <property type="entry name" value="TAT"/>
    <property type="match status" value="1"/>
</dbReference>
<dbReference type="CDD" id="cd12797">
    <property type="entry name" value="M23_peptidase"/>
    <property type="match status" value="1"/>
</dbReference>
<dbReference type="InterPro" id="IPR006311">
    <property type="entry name" value="TAT_signal"/>
</dbReference>
<dbReference type="GO" id="GO:0004222">
    <property type="term" value="F:metalloendopeptidase activity"/>
    <property type="evidence" value="ECO:0007669"/>
    <property type="project" value="TreeGrafter"/>
</dbReference>
<gene>
    <name evidence="3" type="ORF">F6B40_14265</name>
</gene>
<evidence type="ECO:0000313" key="4">
    <source>
        <dbReference type="Proteomes" id="UP000326838"/>
    </source>
</evidence>
<dbReference type="AlphaFoldDB" id="A0A5N0TAL7"/>
<feature type="compositionally biased region" description="Basic and acidic residues" evidence="1">
    <location>
        <begin position="276"/>
        <end position="289"/>
    </location>
</feature>
<dbReference type="Proteomes" id="UP000326838">
    <property type="component" value="Unassembled WGS sequence"/>
</dbReference>
<organism evidence="3 4">
    <name type="scientific">Microbacterium caowuchunii</name>
    <dbReference type="NCBI Taxonomy" id="2614638"/>
    <lineage>
        <taxon>Bacteria</taxon>
        <taxon>Bacillati</taxon>
        <taxon>Actinomycetota</taxon>
        <taxon>Actinomycetes</taxon>
        <taxon>Micrococcales</taxon>
        <taxon>Microbacteriaceae</taxon>
        <taxon>Microbacterium</taxon>
    </lineage>
</organism>
<feature type="region of interest" description="Disordered" evidence="1">
    <location>
        <begin position="273"/>
        <end position="338"/>
    </location>
</feature>
<feature type="compositionally biased region" description="Gly residues" evidence="1">
    <location>
        <begin position="312"/>
        <end position="324"/>
    </location>
</feature>
<keyword evidence="4" id="KW-1185">Reference proteome</keyword>
<proteinExistence type="predicted"/>
<protein>
    <submittedName>
        <fullName evidence="3">M23 family metallopeptidase</fullName>
    </submittedName>
</protein>
<evidence type="ECO:0000313" key="3">
    <source>
        <dbReference type="EMBL" id="KAA9130389.1"/>
    </source>
</evidence>
<dbReference type="Pfam" id="PF01551">
    <property type="entry name" value="Peptidase_M23"/>
    <property type="match status" value="1"/>
</dbReference>
<name>A0A5N0TAL7_9MICO</name>
<feature type="compositionally biased region" description="Basic and acidic residues" evidence="1">
    <location>
        <begin position="299"/>
        <end position="308"/>
    </location>
</feature>
<sequence length="467" mass="48335">MTSEEFPPAEDCDCAPTPRERARLWPGVTRRGALGVGALGVVGLGVVAGPHMPRAFAIEGYPSWDDVQRAKNNESAKNSEISRIEGLIAQLQADVANKQAIALQKSNEFFAAQQAFFDAAFRADSLQTQADAQAAAATEAANKAGRVASQLYRSGGDDTSMQLFFTGSAAGADDLLDRLGTMDKLLERNQAVYADAVTARNAAVVLTDQAKAARDERDKLQQAAEVAMQESQAAADAAQAALDAQNAHLGELQAQLAALKDTTAKTVAEYQAGVAEQKRREEEERKAREAAAAAAAAEAARRAAEEAAKNNQGGGGGGGGGGGAPVNNGSGWVRPTAGGVSSEYGPRYSQCGPSYCASGTHYGTDFGTGCWGNIYAAAAGTVSYAGGNGGYGNFVRIEHGGGVATGYAHIVGGGIRVSPGQWVNAGQVIAHVGNTGNSFGCHLHFEVYVNGGTTNPRHFLANRGVWI</sequence>
<accession>A0A5N0TAL7</accession>
<dbReference type="SUPFAM" id="SSF51261">
    <property type="entry name" value="Duplicated hybrid motif"/>
    <property type="match status" value="1"/>
</dbReference>
<dbReference type="InterPro" id="IPR050570">
    <property type="entry name" value="Cell_wall_metabolism_enzyme"/>
</dbReference>
<dbReference type="InterPro" id="IPR016047">
    <property type="entry name" value="M23ase_b-sheet_dom"/>
</dbReference>
<comment type="caution">
    <text evidence="3">The sequence shown here is derived from an EMBL/GenBank/DDBJ whole genome shotgun (WGS) entry which is preliminary data.</text>
</comment>
<dbReference type="PANTHER" id="PTHR21666">
    <property type="entry name" value="PEPTIDASE-RELATED"/>
    <property type="match status" value="1"/>
</dbReference>
<dbReference type="Gene3D" id="2.70.70.10">
    <property type="entry name" value="Glucose Permease (Domain IIA)"/>
    <property type="match status" value="1"/>
</dbReference>